<organism evidence="1 2">
    <name type="scientific">Campylobacter lanienae</name>
    <dbReference type="NCBI Taxonomy" id="75658"/>
    <lineage>
        <taxon>Bacteria</taxon>
        <taxon>Pseudomonadati</taxon>
        <taxon>Campylobacterota</taxon>
        <taxon>Epsilonproteobacteria</taxon>
        <taxon>Campylobacterales</taxon>
        <taxon>Campylobacteraceae</taxon>
        <taxon>Campylobacter</taxon>
    </lineage>
</organism>
<proteinExistence type="predicted"/>
<keyword evidence="2" id="KW-1185">Reference proteome</keyword>
<protein>
    <submittedName>
        <fullName evidence="1">Sulfur carrier protein ThiS</fullName>
    </submittedName>
</protein>
<dbReference type="PANTHER" id="PTHR34472:SF1">
    <property type="entry name" value="SULFUR CARRIER PROTEIN THIS"/>
    <property type="match status" value="1"/>
</dbReference>
<dbReference type="EMBL" id="VOAV01000019">
    <property type="protein sequence ID" value="TWO28996.1"/>
    <property type="molecule type" value="Genomic_DNA"/>
</dbReference>
<dbReference type="Proteomes" id="UP000321599">
    <property type="component" value="Unassembled WGS sequence"/>
</dbReference>
<sequence length="67" mass="7425">MIQIWLNSNSITIKANSTLAELIKSQGYDGARVAAEIDMQIVPKVKWDEFIIKDGMKIEIVEFVGGG</sequence>
<dbReference type="InterPro" id="IPR012675">
    <property type="entry name" value="Beta-grasp_dom_sf"/>
</dbReference>
<comment type="caution">
    <text evidence="1">The sequence shown here is derived from an EMBL/GenBank/DDBJ whole genome shotgun (WGS) entry which is preliminary data.</text>
</comment>
<reference evidence="1 2" key="1">
    <citation type="submission" date="2019-07" db="EMBL/GenBank/DDBJ databases">
        <title>Rapid identification of Enteric Bacteria from Whole Genome Sequences (WGS) using Average Nucleotide Identity (ANI).</title>
        <authorList>
            <person name="Lane C."/>
        </authorList>
    </citation>
    <scope>NUCLEOTIDE SEQUENCE [LARGE SCALE GENOMIC DNA]</scope>
    <source>
        <strain evidence="1 2">2013D-9588</strain>
    </source>
</reference>
<gene>
    <name evidence="1" type="primary">thiS</name>
    <name evidence="1" type="ORF">XK09_04905</name>
</gene>
<dbReference type="NCBIfam" id="TIGR01683">
    <property type="entry name" value="thiS"/>
    <property type="match status" value="1"/>
</dbReference>
<evidence type="ECO:0000313" key="2">
    <source>
        <dbReference type="Proteomes" id="UP000321599"/>
    </source>
</evidence>
<dbReference type="Pfam" id="PF02597">
    <property type="entry name" value="ThiS"/>
    <property type="match status" value="1"/>
</dbReference>
<dbReference type="CDD" id="cd00565">
    <property type="entry name" value="Ubl_ThiS"/>
    <property type="match status" value="1"/>
</dbReference>
<dbReference type="Gene3D" id="3.10.20.30">
    <property type="match status" value="1"/>
</dbReference>
<dbReference type="RefSeq" id="WP_147498938.1">
    <property type="nucleotide sequence ID" value="NZ_VOAV01000019.1"/>
</dbReference>
<accession>A0ABY3GAF3</accession>
<name>A0ABY3GAF3_9BACT</name>
<dbReference type="InterPro" id="IPR016155">
    <property type="entry name" value="Mopterin_synth/thiamin_S_b"/>
</dbReference>
<dbReference type="InterPro" id="IPR003749">
    <property type="entry name" value="ThiS/MoaD-like"/>
</dbReference>
<dbReference type="InterPro" id="IPR010035">
    <property type="entry name" value="Thi_S"/>
</dbReference>
<evidence type="ECO:0000313" key="1">
    <source>
        <dbReference type="EMBL" id="TWO28996.1"/>
    </source>
</evidence>
<dbReference type="PANTHER" id="PTHR34472">
    <property type="entry name" value="SULFUR CARRIER PROTEIN THIS"/>
    <property type="match status" value="1"/>
</dbReference>
<dbReference type="SUPFAM" id="SSF54285">
    <property type="entry name" value="MoaD/ThiS"/>
    <property type="match status" value="1"/>
</dbReference>